<evidence type="ECO:0000256" key="1">
    <source>
        <dbReference type="SAM" id="MobiDB-lite"/>
    </source>
</evidence>
<accession>A0A177BB40</accession>
<dbReference type="Proteomes" id="UP000078046">
    <property type="component" value="Unassembled WGS sequence"/>
</dbReference>
<reference evidence="2 3" key="1">
    <citation type="submission" date="2016-04" db="EMBL/GenBank/DDBJ databases">
        <title>The genome of Intoshia linei affirms orthonectids as highly simplified spiralians.</title>
        <authorList>
            <person name="Mikhailov K.V."/>
            <person name="Slusarev G.S."/>
            <person name="Nikitin M.A."/>
            <person name="Logacheva M.D."/>
            <person name="Penin A."/>
            <person name="Aleoshin V."/>
            <person name="Panchin Y.V."/>
        </authorList>
    </citation>
    <scope>NUCLEOTIDE SEQUENCE [LARGE SCALE GENOMIC DNA]</scope>
    <source>
        <strain evidence="2">Intl2013</strain>
        <tissue evidence="2">Whole animal</tissue>
    </source>
</reference>
<organism evidence="2 3">
    <name type="scientific">Intoshia linei</name>
    <dbReference type="NCBI Taxonomy" id="1819745"/>
    <lineage>
        <taxon>Eukaryota</taxon>
        <taxon>Metazoa</taxon>
        <taxon>Spiralia</taxon>
        <taxon>Lophotrochozoa</taxon>
        <taxon>Mesozoa</taxon>
        <taxon>Orthonectida</taxon>
        <taxon>Rhopaluridae</taxon>
        <taxon>Intoshia</taxon>
    </lineage>
</organism>
<evidence type="ECO:0000313" key="2">
    <source>
        <dbReference type="EMBL" id="OAF70654.1"/>
    </source>
</evidence>
<name>A0A177BB40_9BILA</name>
<dbReference type="OrthoDB" id="444265at2759"/>
<sequence length="93" mass="10578">RTSVKIDTSESTVISDDIPETSDIQTKPEKLSTDNIELDKPVISIKENKKPIKLKKTPTKLVVPDDPQYYNEWLPPTDQKGDGKLDMNEKFGY</sequence>
<dbReference type="EMBL" id="LWCA01000124">
    <property type="protein sequence ID" value="OAF70654.1"/>
    <property type="molecule type" value="Genomic_DNA"/>
</dbReference>
<feature type="compositionally biased region" description="Basic and acidic residues" evidence="1">
    <location>
        <begin position="79"/>
        <end position="93"/>
    </location>
</feature>
<proteinExistence type="predicted"/>
<feature type="non-terminal residue" evidence="2">
    <location>
        <position position="1"/>
    </location>
</feature>
<feature type="region of interest" description="Disordered" evidence="1">
    <location>
        <begin position="72"/>
        <end position="93"/>
    </location>
</feature>
<protein>
    <submittedName>
        <fullName evidence="2">Uncharacterized protein</fullName>
    </submittedName>
</protein>
<comment type="caution">
    <text evidence="2">The sequence shown here is derived from an EMBL/GenBank/DDBJ whole genome shotgun (WGS) entry which is preliminary data.</text>
</comment>
<keyword evidence="3" id="KW-1185">Reference proteome</keyword>
<evidence type="ECO:0000313" key="3">
    <source>
        <dbReference type="Proteomes" id="UP000078046"/>
    </source>
</evidence>
<gene>
    <name evidence="2" type="ORF">A3Q56_01569</name>
</gene>
<dbReference type="AlphaFoldDB" id="A0A177BB40"/>